<dbReference type="AlphaFoldDB" id="A0A0F9DFH0"/>
<protein>
    <submittedName>
        <fullName evidence="1">Uncharacterized protein</fullName>
    </submittedName>
</protein>
<reference evidence="1" key="1">
    <citation type="journal article" date="2015" name="Nature">
        <title>Complex archaea that bridge the gap between prokaryotes and eukaryotes.</title>
        <authorList>
            <person name="Spang A."/>
            <person name="Saw J.H."/>
            <person name="Jorgensen S.L."/>
            <person name="Zaremba-Niedzwiedzka K."/>
            <person name="Martijn J."/>
            <person name="Lind A.E."/>
            <person name="van Eijk R."/>
            <person name="Schleper C."/>
            <person name="Guy L."/>
            <person name="Ettema T.J."/>
        </authorList>
    </citation>
    <scope>NUCLEOTIDE SEQUENCE</scope>
</reference>
<dbReference type="EMBL" id="LAZR01041932">
    <property type="protein sequence ID" value="KKL10753.1"/>
    <property type="molecule type" value="Genomic_DNA"/>
</dbReference>
<proteinExistence type="predicted"/>
<name>A0A0F9DFH0_9ZZZZ</name>
<gene>
    <name evidence="1" type="ORF">LCGC14_2552660</name>
</gene>
<sequence length="81" mass="9535">MNKIIYKAIAKIIARYYTGLNSQSKRYRLESEFLTKILNHVRRQTLNEAIVIFRKLPGDEPMTPLPVILELKGLQHRIKNE</sequence>
<comment type="caution">
    <text evidence="1">The sequence shown here is derived from an EMBL/GenBank/DDBJ whole genome shotgun (WGS) entry which is preliminary data.</text>
</comment>
<evidence type="ECO:0000313" key="1">
    <source>
        <dbReference type="EMBL" id="KKL10753.1"/>
    </source>
</evidence>
<organism evidence="1">
    <name type="scientific">marine sediment metagenome</name>
    <dbReference type="NCBI Taxonomy" id="412755"/>
    <lineage>
        <taxon>unclassified sequences</taxon>
        <taxon>metagenomes</taxon>
        <taxon>ecological metagenomes</taxon>
    </lineage>
</organism>
<accession>A0A0F9DFH0</accession>